<evidence type="ECO:0000313" key="11">
    <source>
        <dbReference type="EMBL" id="MBR8538086.1"/>
    </source>
</evidence>
<sequence>MPKFFLTFCTCLMFALLLSCTSSGVQSSRFEIKEGNFYLDEQPIQLICGEMHYPRIPKEYWRDRMKRAKAMGINTVSAYVFWNYHERQPGVFDFKGQADIKRFIQIAQEEGLFVILRPGPYVCAEWDFGGYPWWLLKEEGMVYRSNDERFLQACQNYIQRLGEELSDLTVSNGGPILMVQVENEYGSYGADKVYLGKLRDMIKEAGFNVPLMTCDGAGQMEAGRVGGTLSTVNGAVGEDIFKSVDRFHPGGPYFVAEFYPAWFDVWGTPHSYRDYKKPAEQLEWMVKNNVSVSIYMFHGGTNFDYTNGANTAYGYAPQPTSYDYDAPLGEYGNMYPKYWAFREVLQQHLYKDEQLPEVPGPNPVIEIEELTLSESASLSAAFMETVEAEKPLCMEEINQDFGYIHYETILNEKTKGTLTIKDVRDYAVVLLNGKQIGSLDRRHRQSSMEIDVSEVPAKLEIIVENVGRVNYGADILNNRKGITEKVSINGTELLGWKCTSLPLYKAHVGSFNYQNDNIKGQPAFHRTTFMLDSIGDTFLDMSSWGKGAAWINGRSIGKFWNIGPQQTLYVPGPWLKKGQNELVIFAFEDTGARTVKGLKEPILDQLGIDKNKREKSTMDYSLKPVLESGDVVLKAEMTNEQGWQEFQFDSPVTMRHLALEVLSTNDGKPAGVCELDVIDKDGNVLTKDTWKVVYASSEVEDKGFAEYIIDGNLGTQWKAGANDQDPCVIVDLGEITSVSGIRLRHSYYEQSGRLKAFQLYGRPQFFLLKD</sequence>
<dbReference type="InterPro" id="IPR008979">
    <property type="entry name" value="Galactose-bd-like_sf"/>
</dbReference>
<dbReference type="Pfam" id="PF01301">
    <property type="entry name" value="Glyco_hydro_35"/>
    <property type="match status" value="1"/>
</dbReference>
<feature type="signal peptide" evidence="6">
    <location>
        <begin position="1"/>
        <end position="27"/>
    </location>
</feature>
<comment type="caution">
    <text evidence="11">The sequence shown here is derived from an EMBL/GenBank/DDBJ whole genome shotgun (WGS) entry which is preliminary data.</text>
</comment>
<proteinExistence type="inferred from homology"/>
<dbReference type="PROSITE" id="PS01182">
    <property type="entry name" value="GLYCOSYL_HYDROL_F35"/>
    <property type="match status" value="1"/>
</dbReference>
<dbReference type="PROSITE" id="PS51257">
    <property type="entry name" value="PROKAR_LIPOPROTEIN"/>
    <property type="match status" value="1"/>
</dbReference>
<dbReference type="SUPFAM" id="SSF51445">
    <property type="entry name" value="(Trans)glycosidases"/>
    <property type="match status" value="1"/>
</dbReference>
<dbReference type="FunFam" id="2.60.120.260:FF:000049">
    <property type="entry name" value="Beta-galactosidase"/>
    <property type="match status" value="1"/>
</dbReference>
<keyword evidence="2 4" id="KW-0378">Hydrolase</keyword>
<evidence type="ECO:0000256" key="5">
    <source>
        <dbReference type="RuleBase" id="RU003679"/>
    </source>
</evidence>
<gene>
    <name evidence="11" type="ORF">KDU71_21125</name>
</gene>
<dbReference type="Pfam" id="PF21467">
    <property type="entry name" value="BetaGal_gal-bd"/>
    <property type="match status" value="1"/>
</dbReference>
<keyword evidence="3 4" id="KW-0326">Glycosidase</keyword>
<dbReference type="Gene3D" id="3.20.20.80">
    <property type="entry name" value="Glycosidases"/>
    <property type="match status" value="1"/>
</dbReference>
<evidence type="ECO:0000256" key="4">
    <source>
        <dbReference type="RuleBase" id="RU000675"/>
    </source>
</evidence>
<accession>A0A941F776</accession>
<evidence type="ECO:0000256" key="6">
    <source>
        <dbReference type="SAM" id="SignalP"/>
    </source>
</evidence>
<dbReference type="InterPro" id="IPR048912">
    <property type="entry name" value="BetaGal1-like_ABD1"/>
</dbReference>
<reference evidence="11" key="2">
    <citation type="submission" date="2021-04" db="EMBL/GenBank/DDBJ databases">
        <authorList>
            <person name="Zhang T."/>
            <person name="Zhang Y."/>
            <person name="Lu D."/>
            <person name="Zuo D."/>
            <person name="Du Z."/>
        </authorList>
    </citation>
    <scope>NUCLEOTIDE SEQUENCE</scope>
    <source>
        <strain evidence="11">JR1</strain>
    </source>
</reference>
<dbReference type="InterPro" id="IPR000421">
    <property type="entry name" value="FA58C"/>
</dbReference>
<protein>
    <recommendedName>
        <fullName evidence="4">Beta-galactosidase</fullName>
        <ecNumber evidence="4">3.2.1.23</ecNumber>
    </recommendedName>
</protein>
<dbReference type="Proteomes" id="UP000679220">
    <property type="component" value="Unassembled WGS sequence"/>
</dbReference>
<feature type="domain" description="Beta-galactosidase 1-like first all-beta" evidence="9">
    <location>
        <begin position="391"/>
        <end position="501"/>
    </location>
</feature>
<dbReference type="InterPro" id="IPR019801">
    <property type="entry name" value="Glyco_hydro_35_CS"/>
</dbReference>
<keyword evidence="12" id="KW-1185">Reference proteome</keyword>
<dbReference type="InterPro" id="IPR031330">
    <property type="entry name" value="Gly_Hdrlase_35_cat"/>
</dbReference>
<name>A0A941F776_9BACT</name>
<comment type="catalytic activity">
    <reaction evidence="4">
        <text>Hydrolysis of terminal non-reducing beta-D-galactose residues in beta-D-galactosides.</text>
        <dbReference type="EC" id="3.2.1.23"/>
    </reaction>
</comment>
<feature type="domain" description="F5/8 type C" evidence="7">
    <location>
        <begin position="694"/>
        <end position="761"/>
    </location>
</feature>
<dbReference type="InterPro" id="IPR048913">
    <property type="entry name" value="BetaGal_gal-bd"/>
</dbReference>
<dbReference type="GO" id="GO:0004565">
    <property type="term" value="F:beta-galactosidase activity"/>
    <property type="evidence" value="ECO:0007669"/>
    <property type="project" value="UniProtKB-EC"/>
</dbReference>
<evidence type="ECO:0000259" key="8">
    <source>
        <dbReference type="Pfam" id="PF01301"/>
    </source>
</evidence>
<dbReference type="PANTHER" id="PTHR23421">
    <property type="entry name" value="BETA-GALACTOSIDASE RELATED"/>
    <property type="match status" value="1"/>
</dbReference>
<dbReference type="AlphaFoldDB" id="A0A941F776"/>
<keyword evidence="6" id="KW-0732">Signal</keyword>
<evidence type="ECO:0000256" key="1">
    <source>
        <dbReference type="ARBA" id="ARBA00009809"/>
    </source>
</evidence>
<evidence type="ECO:0000259" key="7">
    <source>
        <dbReference type="Pfam" id="PF00754"/>
    </source>
</evidence>
<feature type="domain" description="Beta-galactosidase galactose-binding" evidence="10">
    <location>
        <begin position="522"/>
        <end position="580"/>
    </location>
</feature>
<dbReference type="InterPro" id="IPR017853">
    <property type="entry name" value="GH"/>
</dbReference>
<dbReference type="Gene3D" id="2.60.120.260">
    <property type="entry name" value="Galactose-binding domain-like"/>
    <property type="match status" value="3"/>
</dbReference>
<comment type="similarity">
    <text evidence="1 5">Belongs to the glycosyl hydrolase 35 family.</text>
</comment>
<organism evidence="11 12">
    <name type="scientific">Carboxylicivirga sediminis</name>
    <dbReference type="NCBI Taxonomy" id="2006564"/>
    <lineage>
        <taxon>Bacteria</taxon>
        <taxon>Pseudomonadati</taxon>
        <taxon>Bacteroidota</taxon>
        <taxon>Bacteroidia</taxon>
        <taxon>Marinilabiliales</taxon>
        <taxon>Marinilabiliaceae</taxon>
        <taxon>Carboxylicivirga</taxon>
    </lineage>
</organism>
<feature type="chain" id="PRO_5038026698" description="Beta-galactosidase" evidence="6">
    <location>
        <begin position="28"/>
        <end position="770"/>
    </location>
</feature>
<evidence type="ECO:0000256" key="2">
    <source>
        <dbReference type="ARBA" id="ARBA00022801"/>
    </source>
</evidence>
<reference evidence="11" key="1">
    <citation type="journal article" date="2018" name="Int. J. Syst. Evol. Microbiol.">
        <title>Carboxylicivirga sediminis sp. nov., isolated from coastal sediment.</title>
        <authorList>
            <person name="Wang F.Q."/>
            <person name="Ren L.H."/>
            <person name="Zou R.J."/>
            <person name="Sun Y.Z."/>
            <person name="Liu X.J."/>
            <person name="Jiang F."/>
            <person name="Liu L.J."/>
        </authorList>
    </citation>
    <scope>NUCLEOTIDE SEQUENCE</scope>
    <source>
        <strain evidence="11">JR1</strain>
    </source>
</reference>
<dbReference type="EC" id="3.2.1.23" evidence="4"/>
<dbReference type="Pfam" id="PF21317">
    <property type="entry name" value="BetaGal_ABD_1"/>
    <property type="match status" value="1"/>
</dbReference>
<evidence type="ECO:0000256" key="3">
    <source>
        <dbReference type="ARBA" id="ARBA00023295"/>
    </source>
</evidence>
<evidence type="ECO:0000259" key="10">
    <source>
        <dbReference type="Pfam" id="PF21467"/>
    </source>
</evidence>
<dbReference type="GO" id="GO:0005975">
    <property type="term" value="P:carbohydrate metabolic process"/>
    <property type="evidence" value="ECO:0007669"/>
    <property type="project" value="InterPro"/>
</dbReference>
<evidence type="ECO:0000313" key="12">
    <source>
        <dbReference type="Proteomes" id="UP000679220"/>
    </source>
</evidence>
<dbReference type="EMBL" id="JAGTAR010000048">
    <property type="protein sequence ID" value="MBR8538086.1"/>
    <property type="molecule type" value="Genomic_DNA"/>
</dbReference>
<evidence type="ECO:0000259" key="9">
    <source>
        <dbReference type="Pfam" id="PF21317"/>
    </source>
</evidence>
<dbReference type="SUPFAM" id="SSF49785">
    <property type="entry name" value="Galactose-binding domain-like"/>
    <property type="match status" value="2"/>
</dbReference>
<dbReference type="Pfam" id="PF00754">
    <property type="entry name" value="F5_F8_type_C"/>
    <property type="match status" value="1"/>
</dbReference>
<dbReference type="InterPro" id="IPR001944">
    <property type="entry name" value="Glycoside_Hdrlase_35"/>
</dbReference>
<dbReference type="PRINTS" id="PR00742">
    <property type="entry name" value="GLHYDRLASE35"/>
</dbReference>
<feature type="domain" description="Glycoside hydrolase 35 catalytic" evidence="8">
    <location>
        <begin position="37"/>
        <end position="347"/>
    </location>
</feature>